<evidence type="ECO:0000259" key="3">
    <source>
        <dbReference type="Pfam" id="PF12552"/>
    </source>
</evidence>
<sequence length="747" mass="85032">METSDQGPSQEFILYAGEILMRCFVVGVKDKDIPQTEEEHNSLCVGVGSPIEENVKSMNKGAGKTRIRIPIFKKKRREQDHKRKISASATRLLRTVSIHHMQCNDYVLPDDLATIKDASTVELHPHDIVSSLSGVHLPLMLQGPDGSIPGKQCEVCGSANSSHFVDNNQLEELTNFFLKKELLLREELKEVKEALSKQDKSLKESGDDVTIRSKDFLHMVELLNANKELFIKVVQDPRLGLTKYIQDQSNSQVSAGLWKSCSFPVTAVNSGGLPQLTHKRMESEPSTSSEGKLQVECSPSDHSILDEVAHSVKLEDGGAEASREKETNILKKQNNNATVLSRYKYIKHRIMDVIKDNSKELHRISMDSIMHKIPCGRKVSNNMKKGVLGSWKRCSSESFVRDSKYASKRIRRSRSLTESLDKYSGLLKSISSREPERPPERSQTMRTDNSLDRIFSLPDFDSYISNEDDESRGHNASLSLDLESTYILDGCFLDGTDNSDELKMVGDYAESDLLLERIIVVDDQLTVHRDMEINYSTNEQDRDKHSITPHDFTVQEDLENVERIEADIDNDEASMELTVLSSTLNIGVQRKDEAEFNYVQAILRKSGFIGEDYLRELYSPDHPTNSESDKVFDEELLFDLVNEVLFEIYNNLFTYCPLLSHLVSRTRPVPSGSHLLQEVWANISWHLSSQMQEDEAVESLVARHYARNDGWMNLQHEIEIVGLELEDIILNDLLDEVVYQFHKFYRQ</sequence>
<evidence type="ECO:0000256" key="2">
    <source>
        <dbReference type="SAM" id="MobiDB-lite"/>
    </source>
</evidence>
<dbReference type="InterPro" id="IPR044257">
    <property type="entry name" value="TRM32-like"/>
</dbReference>
<dbReference type="Pfam" id="PF12552">
    <property type="entry name" value="DUF3741"/>
    <property type="match status" value="1"/>
</dbReference>
<evidence type="ECO:0000313" key="5">
    <source>
        <dbReference type="Proteomes" id="UP001515500"/>
    </source>
</evidence>
<dbReference type="InterPro" id="IPR022212">
    <property type="entry name" value="DUF3741"/>
</dbReference>
<protein>
    <submittedName>
        <fullName evidence="6">Protein TRM32-like</fullName>
    </submittedName>
</protein>
<evidence type="ECO:0000259" key="4">
    <source>
        <dbReference type="Pfam" id="PF14309"/>
    </source>
</evidence>
<proteinExistence type="predicted"/>
<evidence type="ECO:0000313" key="6">
    <source>
        <dbReference type="RefSeq" id="XP_039132282.1"/>
    </source>
</evidence>
<dbReference type="GeneID" id="120269061"/>
<feature type="domain" description="DUF4378" evidence="4">
    <location>
        <begin position="595"/>
        <end position="736"/>
    </location>
</feature>
<feature type="region of interest" description="Disordered" evidence="2">
    <location>
        <begin position="429"/>
        <end position="448"/>
    </location>
</feature>
<organism evidence="5 6">
    <name type="scientific">Dioscorea cayennensis subsp. rotundata</name>
    <name type="common">White Guinea yam</name>
    <name type="synonym">Dioscorea rotundata</name>
    <dbReference type="NCBI Taxonomy" id="55577"/>
    <lineage>
        <taxon>Eukaryota</taxon>
        <taxon>Viridiplantae</taxon>
        <taxon>Streptophyta</taxon>
        <taxon>Embryophyta</taxon>
        <taxon>Tracheophyta</taxon>
        <taxon>Spermatophyta</taxon>
        <taxon>Magnoliopsida</taxon>
        <taxon>Liliopsida</taxon>
        <taxon>Dioscoreales</taxon>
        <taxon>Dioscoreaceae</taxon>
        <taxon>Dioscorea</taxon>
    </lineage>
</organism>
<dbReference type="PANTHER" id="PTHR47071">
    <property type="entry name" value="PROTEIN TRM32"/>
    <property type="match status" value="1"/>
</dbReference>
<dbReference type="Pfam" id="PF14309">
    <property type="entry name" value="DUF4378"/>
    <property type="match status" value="1"/>
</dbReference>
<keyword evidence="1" id="KW-0175">Coiled coil</keyword>
<evidence type="ECO:0000256" key="1">
    <source>
        <dbReference type="SAM" id="Coils"/>
    </source>
</evidence>
<dbReference type="InterPro" id="IPR025486">
    <property type="entry name" value="DUF4378"/>
</dbReference>
<feature type="domain" description="DUF3741" evidence="3">
    <location>
        <begin position="207"/>
        <end position="237"/>
    </location>
</feature>
<gene>
    <name evidence="6" type="primary">LOC120269061</name>
</gene>
<dbReference type="RefSeq" id="XP_039132282.1">
    <property type="nucleotide sequence ID" value="XM_039276348.1"/>
</dbReference>
<reference evidence="6" key="1">
    <citation type="submission" date="2025-08" db="UniProtKB">
        <authorList>
            <consortium name="RefSeq"/>
        </authorList>
    </citation>
    <scope>IDENTIFICATION</scope>
</reference>
<dbReference type="PANTHER" id="PTHR47071:SF9">
    <property type="entry name" value="TRM32-LIKE PROTEIN (DUF3741)"/>
    <property type="match status" value="1"/>
</dbReference>
<accession>A0AB40C059</accession>
<feature type="coiled-coil region" evidence="1">
    <location>
        <begin position="178"/>
        <end position="205"/>
    </location>
</feature>
<dbReference type="AlphaFoldDB" id="A0AB40C059"/>
<feature type="compositionally biased region" description="Basic and acidic residues" evidence="2">
    <location>
        <begin position="431"/>
        <end position="440"/>
    </location>
</feature>
<dbReference type="Proteomes" id="UP001515500">
    <property type="component" value="Chromosome 9"/>
</dbReference>
<keyword evidence="5" id="KW-1185">Reference proteome</keyword>
<name>A0AB40C059_DIOCR</name>